<dbReference type="InterPro" id="IPR051834">
    <property type="entry name" value="RING_finger_E3_ligase"/>
</dbReference>
<dbReference type="EMBL" id="CP111028">
    <property type="protein sequence ID" value="WAR31302.1"/>
    <property type="molecule type" value="Genomic_DNA"/>
</dbReference>
<keyword evidence="2 4" id="KW-0863">Zinc-finger</keyword>
<keyword evidence="8" id="KW-1185">Reference proteome</keyword>
<evidence type="ECO:0000313" key="7">
    <source>
        <dbReference type="EMBL" id="WAR31302.1"/>
    </source>
</evidence>
<evidence type="ECO:0000256" key="1">
    <source>
        <dbReference type="ARBA" id="ARBA00022723"/>
    </source>
</evidence>
<organism evidence="7 8">
    <name type="scientific">Mya arenaria</name>
    <name type="common">Soft-shell clam</name>
    <dbReference type="NCBI Taxonomy" id="6604"/>
    <lineage>
        <taxon>Eukaryota</taxon>
        <taxon>Metazoa</taxon>
        <taxon>Spiralia</taxon>
        <taxon>Lophotrochozoa</taxon>
        <taxon>Mollusca</taxon>
        <taxon>Bivalvia</taxon>
        <taxon>Autobranchia</taxon>
        <taxon>Heteroconchia</taxon>
        <taxon>Euheterodonta</taxon>
        <taxon>Imparidentia</taxon>
        <taxon>Neoheterodontei</taxon>
        <taxon>Myida</taxon>
        <taxon>Myoidea</taxon>
        <taxon>Myidae</taxon>
        <taxon>Mya</taxon>
    </lineage>
</organism>
<evidence type="ECO:0000259" key="6">
    <source>
        <dbReference type="PROSITE" id="PS50089"/>
    </source>
</evidence>
<feature type="domain" description="RING-type" evidence="6">
    <location>
        <begin position="321"/>
        <end position="362"/>
    </location>
</feature>
<dbReference type="PROSITE" id="PS50089">
    <property type="entry name" value="ZF_RING_2"/>
    <property type="match status" value="1"/>
</dbReference>
<dbReference type="InterPro" id="IPR001841">
    <property type="entry name" value="Znf_RING"/>
</dbReference>
<evidence type="ECO:0000313" key="8">
    <source>
        <dbReference type="Proteomes" id="UP001164746"/>
    </source>
</evidence>
<feature type="compositionally biased region" description="Basic residues" evidence="5">
    <location>
        <begin position="32"/>
        <end position="43"/>
    </location>
</feature>
<dbReference type="SMART" id="SM00184">
    <property type="entry name" value="RING"/>
    <property type="match status" value="1"/>
</dbReference>
<keyword evidence="1" id="KW-0479">Metal-binding</keyword>
<accession>A0ABY7GD66</accession>
<sequence length="370" mass="42754">MDSVVQYKIRFKRLLCNLNSTPPSLARENKSPKRICKKGHHSKTIAQDISTTQHDTSTLKSNDKNKHNTTKGMDSEGTPVKKKKKWKSLPLTDVGFKMSLFPRPTRPEIFDPDEEERILRTIERDLESYEATVEKYRDLDATHTELFEGNVSKKDKLSRKDKHRRVRKAGKQVKDKYCYNLKNNKGRKRLFIHHRLYKLINLEEKRVYLHLPSNSKYRESNLINRDNRNNSETKSRLNVHVKPPGKPQNLRHALAQNNAAGDISTDLVSVLINLQHRELTPEDYEVLLRLDESVAPKTIDKSTLDNFKTDTVTVDVAGDVCAVCLDVYELGQIRKFLPCNHVFHASCIDMWLENSSRNCPIDGLPIDERS</sequence>
<evidence type="ECO:0000256" key="5">
    <source>
        <dbReference type="SAM" id="MobiDB-lite"/>
    </source>
</evidence>
<evidence type="ECO:0000256" key="4">
    <source>
        <dbReference type="PROSITE-ProRule" id="PRU00175"/>
    </source>
</evidence>
<name>A0ABY7GD66_MYAAR</name>
<proteinExistence type="predicted"/>
<reference evidence="7" key="1">
    <citation type="submission" date="2022-11" db="EMBL/GenBank/DDBJ databases">
        <title>Centuries of genome instability and evolution in soft-shell clam transmissible cancer (bioRxiv).</title>
        <authorList>
            <person name="Hart S.F.M."/>
            <person name="Yonemitsu M.A."/>
            <person name="Giersch R.M."/>
            <person name="Beal B.F."/>
            <person name="Arriagada G."/>
            <person name="Davis B.W."/>
            <person name="Ostrander E.A."/>
            <person name="Goff S.P."/>
            <person name="Metzger M.J."/>
        </authorList>
    </citation>
    <scope>NUCLEOTIDE SEQUENCE</scope>
    <source>
        <strain evidence="7">MELC-2E11</strain>
        <tissue evidence="7">Siphon/mantle</tissue>
    </source>
</reference>
<protein>
    <submittedName>
        <fullName evidence="7">RNF44-like protein</fullName>
    </submittedName>
</protein>
<dbReference type="SUPFAM" id="SSF57850">
    <property type="entry name" value="RING/U-box"/>
    <property type="match status" value="1"/>
</dbReference>
<feature type="region of interest" description="Disordered" evidence="5">
    <location>
        <begin position="21"/>
        <end position="84"/>
    </location>
</feature>
<keyword evidence="3" id="KW-0862">Zinc</keyword>
<feature type="compositionally biased region" description="Polar residues" evidence="5">
    <location>
        <begin position="44"/>
        <end position="60"/>
    </location>
</feature>
<dbReference type="Proteomes" id="UP001164746">
    <property type="component" value="Chromosome 17"/>
</dbReference>
<evidence type="ECO:0000256" key="3">
    <source>
        <dbReference type="ARBA" id="ARBA00022833"/>
    </source>
</evidence>
<dbReference type="PANTHER" id="PTHR45931:SF3">
    <property type="entry name" value="RING ZINC FINGER-CONTAINING PROTEIN"/>
    <property type="match status" value="1"/>
</dbReference>
<dbReference type="Pfam" id="PF13639">
    <property type="entry name" value="zf-RING_2"/>
    <property type="match status" value="1"/>
</dbReference>
<evidence type="ECO:0000256" key="2">
    <source>
        <dbReference type="ARBA" id="ARBA00022771"/>
    </source>
</evidence>
<dbReference type="PANTHER" id="PTHR45931">
    <property type="entry name" value="SI:CH211-59O9.10"/>
    <property type="match status" value="1"/>
</dbReference>
<dbReference type="Gene3D" id="3.30.40.10">
    <property type="entry name" value="Zinc/RING finger domain, C3HC4 (zinc finger)"/>
    <property type="match status" value="1"/>
</dbReference>
<dbReference type="InterPro" id="IPR013083">
    <property type="entry name" value="Znf_RING/FYVE/PHD"/>
</dbReference>
<gene>
    <name evidence="7" type="ORF">MAR_033844</name>
</gene>